<organism evidence="11 12">
    <name type="scientific">Hesseltinella vesiculosa</name>
    <dbReference type="NCBI Taxonomy" id="101127"/>
    <lineage>
        <taxon>Eukaryota</taxon>
        <taxon>Fungi</taxon>
        <taxon>Fungi incertae sedis</taxon>
        <taxon>Mucoromycota</taxon>
        <taxon>Mucoromycotina</taxon>
        <taxon>Mucoromycetes</taxon>
        <taxon>Mucorales</taxon>
        <taxon>Cunninghamellaceae</taxon>
        <taxon>Hesseltinella</taxon>
    </lineage>
</organism>
<dbReference type="InterPro" id="IPR036859">
    <property type="entry name" value="CAP-Gly_dom_sf"/>
</dbReference>
<dbReference type="Pfam" id="PF01302">
    <property type="entry name" value="CAP_GLY"/>
    <property type="match status" value="1"/>
</dbReference>
<name>A0A1X2GVT9_9FUNG</name>
<sequence>MDESIGTRVLVQGKLGTIRYVGTTSFQTGKWIGIELDEPLGKNSGVVQGKRYFECRMNHGVFVRPSQVRDIPMSTSMEAISSSEGSLDSHSNISSHTSRFAPPHDKAASPRTSVSPMSSVLPSRIGSPSSASSSSRLSGMPSSPTGKGRPSPTAASRSSLVNPSRSKTIQRPGSMVPTKPASSTSTLVSHSTRPRSGTLGSSPSSPSTKELRLAQLRKLRAATIPSSPPQQQSPPPPLASRHEASVNDGQADDQDVDDLHTPQDTWATPSTNLDPDFGATGLVATNSKSSYGALDTILNKAEQTVPLKDYEELRLKLKVLEYKRQDDRERFLESEKVKEEAEQFLTLRNKLQDKVTELQKQVRDVQKENKDFRSDLEIMEAKYMDTLESLEMTTLDKEVAEERSETLQHEVNVLKDKMDEIKVDLDILQKDADILNQPPRAASDGRTPLEIVQLERHNERLKDALMRLRDASKEHETELTKRIKELEHDALELADLRDKHVRVKEALMAMEQQNEELKLRLDDALGAEEMVEQLAEKNLSLTEKIDEMHGTIDDLEALKDLADELEENHLETEKQLQAEIDHRDMLLREQMERLRSTEETTADYESTIQQFRELVLHLQSDLEKLRQRESQQNQGQHLSSQSQAMMSLNLQLQSTVIKAQAKTIDLELRRLDAMQASDKLSYIQPYLPDTFFKTENDAISCILLFKRLVFKAELIIKHLDQNHPISERITDTFSESLISVCELRQCSGWLADLAKRFVNFLTQCAPDLFINIGQVYHDLIGTERRMNGIVELLRTDDMNEMECVSEVQRIIAQLEHLIEVYLVPNTLNNYADQFFGLTRALVFNADKMIVEFTYVRQLVEKSAREEGIQVAEGLVRLDYDYLEPLSRLIVQAKSSKIIAKKLLRQLEDLSEQALAPKADYLHSFKTLYAISAKLSRFCFDSYRQIASYVQTKLGSKEDIKLAVVQQTIYNKADEILEIAESTMWEGALKTLKSLTNELSNSLSRLETDNKVDKIVTGTAPWIQRASDMKAEAVMDHDKDRKLQQHSEEIFKLIKDLKSKDQLLQESHVKVELLERRMINVKRQADQIEGLEKALQASQSQESMYSDALDSLQAEYDRLEKEHKQLKKLSSEYEEGGVGAALANPASSTPSNTTSTAANGNISKLALGDADDDISLSLEYSQQLEALRSAIRYLRTENAHLKSNEMMLSLKGMDVLPSAGSLQSCNDKTTQLRGYVAQSRQLVKELWSVGSQPKLVSLSERSGPSWQRWQAAPLHQYQTQISNLHTLKQRSDTLRFKMGQMQAASNSPRLIKALLNPWPKSRFLGCQTTSLAMDNTTMLCTCLSFKISSGSTACLLGNPAIRVCLL</sequence>
<feature type="coiled-coil region" evidence="8">
    <location>
        <begin position="1063"/>
        <end position="1135"/>
    </location>
</feature>
<keyword evidence="7" id="KW-0206">Cytoskeleton</keyword>
<evidence type="ECO:0000256" key="2">
    <source>
        <dbReference type="ARBA" id="ARBA00011010"/>
    </source>
</evidence>
<feature type="domain" description="CAP-Gly" evidence="10">
    <location>
        <begin position="22"/>
        <end position="64"/>
    </location>
</feature>
<feature type="compositionally biased region" description="Pro residues" evidence="9">
    <location>
        <begin position="226"/>
        <end position="238"/>
    </location>
</feature>
<feature type="compositionally biased region" description="Low complexity" evidence="9">
    <location>
        <begin position="121"/>
        <end position="144"/>
    </location>
</feature>
<evidence type="ECO:0000256" key="9">
    <source>
        <dbReference type="SAM" id="MobiDB-lite"/>
    </source>
</evidence>
<evidence type="ECO:0000256" key="6">
    <source>
        <dbReference type="ARBA" id="ARBA00023054"/>
    </source>
</evidence>
<dbReference type="InterPro" id="IPR022157">
    <property type="entry name" value="Dynactin"/>
</dbReference>
<dbReference type="SUPFAM" id="SSF74924">
    <property type="entry name" value="Cap-Gly domain"/>
    <property type="match status" value="1"/>
</dbReference>
<dbReference type="InterPro" id="IPR000938">
    <property type="entry name" value="CAP-Gly_domain"/>
</dbReference>
<evidence type="ECO:0000256" key="7">
    <source>
        <dbReference type="ARBA" id="ARBA00023212"/>
    </source>
</evidence>
<evidence type="ECO:0000256" key="8">
    <source>
        <dbReference type="SAM" id="Coils"/>
    </source>
</evidence>
<feature type="compositionally biased region" description="Polar residues" evidence="9">
    <location>
        <begin position="153"/>
        <end position="171"/>
    </location>
</feature>
<dbReference type="PROSITE" id="PS50245">
    <property type="entry name" value="CAP_GLY_2"/>
    <property type="match status" value="1"/>
</dbReference>
<feature type="compositionally biased region" description="Polar residues" evidence="9">
    <location>
        <begin position="76"/>
        <end position="98"/>
    </location>
</feature>
<comment type="caution">
    <text evidence="11">The sequence shown here is derived from an EMBL/GenBank/DDBJ whole genome shotgun (WGS) entry which is preliminary data.</text>
</comment>
<dbReference type="GO" id="GO:0005874">
    <property type="term" value="C:microtubule"/>
    <property type="evidence" value="ECO:0007669"/>
    <property type="project" value="UniProtKB-KW"/>
</dbReference>
<accession>A0A1X2GVT9</accession>
<dbReference type="Proteomes" id="UP000242146">
    <property type="component" value="Unassembled WGS sequence"/>
</dbReference>
<feature type="region of interest" description="Disordered" evidence="9">
    <location>
        <begin position="222"/>
        <end position="276"/>
    </location>
</feature>
<keyword evidence="3" id="KW-0963">Cytoplasm</keyword>
<evidence type="ECO:0000259" key="10">
    <source>
        <dbReference type="PROSITE" id="PS50245"/>
    </source>
</evidence>
<dbReference type="OrthoDB" id="2130750at2759"/>
<feature type="compositionally biased region" description="Low complexity" evidence="9">
    <location>
        <begin position="196"/>
        <end position="210"/>
    </location>
</feature>
<dbReference type="Gene3D" id="2.30.30.190">
    <property type="entry name" value="CAP Gly-rich-like domain"/>
    <property type="match status" value="1"/>
</dbReference>
<dbReference type="PROSITE" id="PS00845">
    <property type="entry name" value="CAP_GLY_1"/>
    <property type="match status" value="1"/>
</dbReference>
<feature type="compositionally biased region" description="Polar residues" evidence="9">
    <location>
        <begin position="110"/>
        <end position="120"/>
    </location>
</feature>
<dbReference type="GO" id="GO:0030286">
    <property type="term" value="C:dynein complex"/>
    <property type="evidence" value="ECO:0007669"/>
    <property type="project" value="UniProtKB-KW"/>
</dbReference>
<comment type="subcellular location">
    <subcellularLocation>
        <location evidence="1">Cytoplasm</location>
        <location evidence="1">Cytoskeleton</location>
    </subcellularLocation>
</comment>
<dbReference type="Pfam" id="PF12455">
    <property type="entry name" value="Dynactin"/>
    <property type="match status" value="1"/>
</dbReference>
<feature type="compositionally biased region" description="Polar residues" evidence="9">
    <location>
        <begin position="180"/>
        <end position="195"/>
    </location>
</feature>
<proteinExistence type="inferred from homology"/>
<evidence type="ECO:0000256" key="3">
    <source>
        <dbReference type="ARBA" id="ARBA00022490"/>
    </source>
</evidence>
<dbReference type="SMART" id="SM01052">
    <property type="entry name" value="CAP_GLY"/>
    <property type="match status" value="1"/>
</dbReference>
<gene>
    <name evidence="11" type="ORF">DM01DRAFT_1379982</name>
</gene>
<keyword evidence="6 8" id="KW-0175">Coiled coil</keyword>
<evidence type="ECO:0000313" key="11">
    <source>
        <dbReference type="EMBL" id="ORX62149.1"/>
    </source>
</evidence>
<comment type="similarity">
    <text evidence="2">Belongs to the dynactin 150 kDa subunit family.</text>
</comment>
<keyword evidence="4" id="KW-0493">Microtubule</keyword>
<keyword evidence="5" id="KW-0243">Dynein</keyword>
<protein>
    <recommendedName>
        <fullName evidence="10">CAP-Gly domain-containing protein</fullName>
    </recommendedName>
</protein>
<feature type="coiled-coil region" evidence="8">
    <location>
        <begin position="310"/>
        <end position="582"/>
    </location>
</feature>
<dbReference type="EMBL" id="MCGT01000002">
    <property type="protein sequence ID" value="ORX62149.1"/>
    <property type="molecule type" value="Genomic_DNA"/>
</dbReference>
<dbReference type="PANTHER" id="PTHR18916">
    <property type="entry name" value="DYNACTIN 1-RELATED MICROTUBULE-BINDING"/>
    <property type="match status" value="1"/>
</dbReference>
<feature type="compositionally biased region" description="Polar residues" evidence="9">
    <location>
        <begin position="262"/>
        <end position="273"/>
    </location>
</feature>
<evidence type="ECO:0000256" key="5">
    <source>
        <dbReference type="ARBA" id="ARBA00023017"/>
    </source>
</evidence>
<evidence type="ECO:0000313" key="12">
    <source>
        <dbReference type="Proteomes" id="UP000242146"/>
    </source>
</evidence>
<feature type="region of interest" description="Disordered" evidence="9">
    <location>
        <begin position="76"/>
        <end position="210"/>
    </location>
</feature>
<dbReference type="STRING" id="101127.A0A1X2GVT9"/>
<reference evidence="11 12" key="1">
    <citation type="submission" date="2016-07" db="EMBL/GenBank/DDBJ databases">
        <title>Pervasive Adenine N6-methylation of Active Genes in Fungi.</title>
        <authorList>
            <consortium name="DOE Joint Genome Institute"/>
            <person name="Mondo S.J."/>
            <person name="Dannebaum R.O."/>
            <person name="Kuo R.C."/>
            <person name="Labutti K."/>
            <person name="Haridas S."/>
            <person name="Kuo A."/>
            <person name="Salamov A."/>
            <person name="Ahrendt S.R."/>
            <person name="Lipzen A."/>
            <person name="Sullivan W."/>
            <person name="Andreopoulos W.B."/>
            <person name="Clum A."/>
            <person name="Lindquist E."/>
            <person name="Daum C."/>
            <person name="Ramamoorthy G.K."/>
            <person name="Gryganskyi A."/>
            <person name="Culley D."/>
            <person name="Magnuson J.K."/>
            <person name="James T.Y."/>
            <person name="O'Malley M.A."/>
            <person name="Stajich J.E."/>
            <person name="Spatafora J.W."/>
            <person name="Visel A."/>
            <person name="Grigoriev I.V."/>
        </authorList>
    </citation>
    <scope>NUCLEOTIDE SEQUENCE [LARGE SCALE GENOMIC DNA]</scope>
    <source>
        <strain evidence="11 12">NRRL 3301</strain>
    </source>
</reference>
<evidence type="ECO:0000256" key="4">
    <source>
        <dbReference type="ARBA" id="ARBA00022701"/>
    </source>
</evidence>
<evidence type="ECO:0000256" key="1">
    <source>
        <dbReference type="ARBA" id="ARBA00004245"/>
    </source>
</evidence>
<keyword evidence="12" id="KW-1185">Reference proteome</keyword>